<evidence type="ECO:0000256" key="4">
    <source>
        <dbReference type="ARBA" id="ARBA00023125"/>
    </source>
</evidence>
<evidence type="ECO:0000256" key="1">
    <source>
        <dbReference type="ARBA" id="ARBA00022723"/>
    </source>
</evidence>
<feature type="compositionally biased region" description="Polar residues" evidence="7">
    <location>
        <begin position="733"/>
        <end position="742"/>
    </location>
</feature>
<evidence type="ECO:0000313" key="9">
    <source>
        <dbReference type="EMBL" id="CAG8521895.1"/>
    </source>
</evidence>
<name>A0A9N9A9N1_9GLOM</name>
<dbReference type="GO" id="GO:0008270">
    <property type="term" value="F:zinc ion binding"/>
    <property type="evidence" value="ECO:0007669"/>
    <property type="project" value="InterPro"/>
</dbReference>
<dbReference type="GO" id="GO:0003677">
    <property type="term" value="F:DNA binding"/>
    <property type="evidence" value="ECO:0007669"/>
    <property type="project" value="UniProtKB-KW"/>
</dbReference>
<feature type="region of interest" description="Disordered" evidence="7">
    <location>
        <begin position="1"/>
        <end position="21"/>
    </location>
</feature>
<evidence type="ECO:0000256" key="5">
    <source>
        <dbReference type="ARBA" id="ARBA00023163"/>
    </source>
</evidence>
<dbReference type="SMART" id="SM00906">
    <property type="entry name" value="Fungal_trans"/>
    <property type="match status" value="1"/>
</dbReference>
<dbReference type="AlphaFoldDB" id="A0A9N9A9N1"/>
<proteinExistence type="predicted"/>
<keyword evidence="4" id="KW-0238">DNA-binding</keyword>
<dbReference type="GO" id="GO:0006351">
    <property type="term" value="P:DNA-templated transcription"/>
    <property type="evidence" value="ECO:0007669"/>
    <property type="project" value="InterPro"/>
</dbReference>
<feature type="domain" description="Xylanolytic transcriptional activator regulatory" evidence="8">
    <location>
        <begin position="242"/>
        <end position="319"/>
    </location>
</feature>
<evidence type="ECO:0000313" key="10">
    <source>
        <dbReference type="Proteomes" id="UP000789739"/>
    </source>
</evidence>
<evidence type="ECO:0000256" key="3">
    <source>
        <dbReference type="ARBA" id="ARBA00023015"/>
    </source>
</evidence>
<dbReference type="PANTHER" id="PTHR31313:SF79">
    <property type="entry name" value="C6 FINGER DOMAIN-CONTAINING PROTEIN"/>
    <property type="match status" value="1"/>
</dbReference>
<protein>
    <submittedName>
        <fullName evidence="9">1681_t:CDS:1</fullName>
    </submittedName>
</protein>
<reference evidence="9" key="1">
    <citation type="submission" date="2021-06" db="EMBL/GenBank/DDBJ databases">
        <authorList>
            <person name="Kallberg Y."/>
            <person name="Tangrot J."/>
            <person name="Rosling A."/>
        </authorList>
    </citation>
    <scope>NUCLEOTIDE SEQUENCE</scope>
    <source>
        <strain evidence="9">BR232B</strain>
    </source>
</reference>
<feature type="compositionally biased region" description="Low complexity" evidence="7">
    <location>
        <begin position="744"/>
        <end position="757"/>
    </location>
</feature>
<gene>
    <name evidence="9" type="ORF">PBRASI_LOCUS3669</name>
</gene>
<dbReference type="Pfam" id="PF04082">
    <property type="entry name" value="Fungal_trans"/>
    <property type="match status" value="1"/>
</dbReference>
<feature type="compositionally biased region" description="Basic and acidic residues" evidence="7">
    <location>
        <begin position="8"/>
        <end position="21"/>
    </location>
</feature>
<dbReference type="OrthoDB" id="2283631at2759"/>
<evidence type="ECO:0000256" key="6">
    <source>
        <dbReference type="ARBA" id="ARBA00023242"/>
    </source>
</evidence>
<dbReference type="Proteomes" id="UP000789739">
    <property type="component" value="Unassembled WGS sequence"/>
</dbReference>
<organism evidence="9 10">
    <name type="scientific">Paraglomus brasilianum</name>
    <dbReference type="NCBI Taxonomy" id="144538"/>
    <lineage>
        <taxon>Eukaryota</taxon>
        <taxon>Fungi</taxon>
        <taxon>Fungi incertae sedis</taxon>
        <taxon>Mucoromycota</taxon>
        <taxon>Glomeromycotina</taxon>
        <taxon>Glomeromycetes</taxon>
        <taxon>Paraglomerales</taxon>
        <taxon>Paraglomeraceae</taxon>
        <taxon>Paraglomus</taxon>
    </lineage>
</organism>
<evidence type="ECO:0000256" key="7">
    <source>
        <dbReference type="SAM" id="MobiDB-lite"/>
    </source>
</evidence>
<evidence type="ECO:0000259" key="8">
    <source>
        <dbReference type="SMART" id="SM00906"/>
    </source>
</evidence>
<dbReference type="EMBL" id="CAJVPI010000340">
    <property type="protein sequence ID" value="CAG8521895.1"/>
    <property type="molecule type" value="Genomic_DNA"/>
</dbReference>
<keyword evidence="1" id="KW-0479">Metal-binding</keyword>
<evidence type="ECO:0000256" key="2">
    <source>
        <dbReference type="ARBA" id="ARBA00022833"/>
    </source>
</evidence>
<keyword evidence="6" id="KW-0539">Nucleus</keyword>
<dbReference type="PANTHER" id="PTHR31313">
    <property type="entry name" value="TY1 ENHANCER ACTIVATOR"/>
    <property type="match status" value="1"/>
</dbReference>
<accession>A0A9N9A9N1</accession>
<keyword evidence="5" id="KW-0804">Transcription</keyword>
<sequence>MAVKRAHPKTEQEQMDERSQRIENILHKLDEEDSAKGKRVLPSRPNLSSIALTLTHPQLVNIADYVDSSTGVLETVKICQTGRAQYIYNAELSKTDPKRCDFSDTVVFTEPPLPFVGFSNPPVPSPELTNNLVQLYFHHIHPYVPVLHKANFLRRLNNKDGNNPVSPLLLYAVLAIASKFSEDPAVRTDPMDPDTAGLAYYNKAKDLQDEFFDTPRLSTIQALILMLKYQEGIRRPGFFYRSWVHFGTITRMVQDPGLNRSFDKYSYPISNEDMIARKRVWQVCFLCDQFMSGAQGRDVVISLSQADIDLPLKEEYADDEEEFELQTNFVHLVRLAKILASVMTVIAPAGSGSPLQPWNSNPKLQTLDQALEAWYAALPQRLQCTRPSDPSTSPVVQPIESHFSGFLNILYHTIVILLHRPYVTNFNRAAQPNHHHLNICSAAANSISQIAQVVYEKWGPLVFQYPLRGGNYGVYCLVSASMIHLVNMTSPDVLGAKTAHDHLLRTLGVLRICVEHSAATELCDKVTALEVAFTAQQARQSAIPVLFNQGANPAMDQVNGLNYVKRRQMQRRRQTGIPGSHHHATGAHMISSSLPNLSMLNQAPQFHERSLFALPEDQGMPPTFTTDAGHATYDFMNTPLDENSSLLTSSMGNIPLTPPMTVPNSEYNSIMSINNPKSIDMNGGTIDPNSTYWDSDQIYLFNQINQNQQNIWSGSGTISPISISTSPVATPSLTHSQASPSYNAAHSAHSKVSSAESTPLHVPHHLPTVIDPVLVASQNQELLLGSDSNGWFMQ</sequence>
<dbReference type="InterPro" id="IPR051615">
    <property type="entry name" value="Transcr_Regulatory_Elem"/>
</dbReference>
<keyword evidence="10" id="KW-1185">Reference proteome</keyword>
<dbReference type="CDD" id="cd12148">
    <property type="entry name" value="fungal_TF_MHR"/>
    <property type="match status" value="1"/>
</dbReference>
<dbReference type="InterPro" id="IPR007219">
    <property type="entry name" value="XnlR_reg_dom"/>
</dbReference>
<feature type="region of interest" description="Disordered" evidence="7">
    <location>
        <begin position="730"/>
        <end position="760"/>
    </location>
</feature>
<comment type="caution">
    <text evidence="9">The sequence shown here is derived from an EMBL/GenBank/DDBJ whole genome shotgun (WGS) entry which is preliminary data.</text>
</comment>
<keyword evidence="2" id="KW-0862">Zinc</keyword>
<keyword evidence="3" id="KW-0805">Transcription regulation</keyword>